<dbReference type="RefSeq" id="WP_091403040.1">
    <property type="nucleotide sequence ID" value="NZ_FMYV01000003.1"/>
</dbReference>
<evidence type="ECO:0000313" key="4">
    <source>
        <dbReference type="EMBL" id="SDC32183.1"/>
    </source>
</evidence>
<dbReference type="InterPro" id="IPR050624">
    <property type="entry name" value="HTH-type_Tx_Regulator"/>
</dbReference>
<organism evidence="4 5">
    <name type="scientific">Geotoga petraea</name>
    <dbReference type="NCBI Taxonomy" id="28234"/>
    <lineage>
        <taxon>Bacteria</taxon>
        <taxon>Thermotogati</taxon>
        <taxon>Thermotogota</taxon>
        <taxon>Thermotogae</taxon>
        <taxon>Petrotogales</taxon>
        <taxon>Petrotogaceae</taxon>
        <taxon>Geotoga</taxon>
    </lineage>
</organism>
<dbReference type="PRINTS" id="PR00455">
    <property type="entry name" value="HTHTETR"/>
</dbReference>
<evidence type="ECO:0000259" key="3">
    <source>
        <dbReference type="PROSITE" id="PS50977"/>
    </source>
</evidence>
<dbReference type="PANTHER" id="PTHR43479:SF11">
    <property type="entry name" value="ACREF_ENVCD OPERON REPRESSOR-RELATED"/>
    <property type="match status" value="1"/>
</dbReference>
<gene>
    <name evidence="4" type="ORF">SAMN04488588_0814</name>
</gene>
<evidence type="ECO:0000256" key="2">
    <source>
        <dbReference type="PROSITE-ProRule" id="PRU00335"/>
    </source>
</evidence>
<proteinExistence type="predicted"/>
<evidence type="ECO:0000256" key="1">
    <source>
        <dbReference type="ARBA" id="ARBA00023125"/>
    </source>
</evidence>
<dbReference type="PROSITE" id="PS01081">
    <property type="entry name" value="HTH_TETR_1"/>
    <property type="match status" value="1"/>
</dbReference>
<sequence>MKKSDRTKQKIIDCTIDLIYKKGYDNTSTKSIAECSEVSEATIFKYFNSKKDLLKSILKEMIKKFKKYSTEEILPTLIKKHKDQSIEKLLKEVLKERSSFIAKNFPIIKIILQEMMVNEEIRIFFLDNIWKEMEKFSNFIFELGKKTGEFKNVDNNIIRKLTFGVLIYTVIEKATIEKKVKPETIEIEMEKIVETVLDGLRSDKNE</sequence>
<reference evidence="4 5" key="1">
    <citation type="submission" date="2016-10" db="EMBL/GenBank/DDBJ databases">
        <authorList>
            <person name="de Groot N.N."/>
        </authorList>
    </citation>
    <scope>NUCLEOTIDE SEQUENCE [LARGE SCALE GENOMIC DNA]</scope>
    <source>
        <strain evidence="4 5">WG14</strain>
    </source>
</reference>
<dbReference type="GO" id="GO:0003677">
    <property type="term" value="F:DNA binding"/>
    <property type="evidence" value="ECO:0007669"/>
    <property type="project" value="UniProtKB-UniRule"/>
</dbReference>
<dbReference type="EMBL" id="FMYV01000003">
    <property type="protein sequence ID" value="SDC32183.1"/>
    <property type="molecule type" value="Genomic_DNA"/>
</dbReference>
<dbReference type="PANTHER" id="PTHR43479">
    <property type="entry name" value="ACREF/ENVCD OPERON REPRESSOR-RELATED"/>
    <property type="match status" value="1"/>
</dbReference>
<evidence type="ECO:0000313" key="5">
    <source>
        <dbReference type="Proteomes" id="UP000199322"/>
    </source>
</evidence>
<dbReference type="InterPro" id="IPR001647">
    <property type="entry name" value="HTH_TetR"/>
</dbReference>
<dbReference type="SUPFAM" id="SSF46689">
    <property type="entry name" value="Homeodomain-like"/>
    <property type="match status" value="1"/>
</dbReference>
<dbReference type="Gene3D" id="1.10.357.10">
    <property type="entry name" value="Tetracycline Repressor, domain 2"/>
    <property type="match status" value="1"/>
</dbReference>
<dbReference type="InterPro" id="IPR036271">
    <property type="entry name" value="Tet_transcr_reg_TetR-rel_C_sf"/>
</dbReference>
<dbReference type="PROSITE" id="PS50977">
    <property type="entry name" value="HTH_TETR_2"/>
    <property type="match status" value="1"/>
</dbReference>
<protein>
    <submittedName>
        <fullName evidence="4">DNA-binding transcriptional regulator, AcrR family</fullName>
    </submittedName>
</protein>
<dbReference type="Pfam" id="PF00440">
    <property type="entry name" value="TetR_N"/>
    <property type="match status" value="1"/>
</dbReference>
<keyword evidence="5" id="KW-1185">Reference proteome</keyword>
<dbReference type="AlphaFoldDB" id="A0A1G6KMI8"/>
<dbReference type="InterPro" id="IPR009057">
    <property type="entry name" value="Homeodomain-like_sf"/>
</dbReference>
<dbReference type="STRING" id="28234.SAMN04488588_0814"/>
<dbReference type="Proteomes" id="UP000199322">
    <property type="component" value="Unassembled WGS sequence"/>
</dbReference>
<dbReference type="InterPro" id="IPR023772">
    <property type="entry name" value="DNA-bd_HTH_TetR-type_CS"/>
</dbReference>
<feature type="domain" description="HTH tetR-type" evidence="3">
    <location>
        <begin position="5"/>
        <end position="65"/>
    </location>
</feature>
<accession>A0A1G6KMI8</accession>
<feature type="DNA-binding region" description="H-T-H motif" evidence="2">
    <location>
        <begin position="28"/>
        <end position="47"/>
    </location>
</feature>
<dbReference type="SUPFAM" id="SSF48498">
    <property type="entry name" value="Tetracyclin repressor-like, C-terminal domain"/>
    <property type="match status" value="1"/>
</dbReference>
<keyword evidence="1 2" id="KW-0238">DNA-binding</keyword>
<name>A0A1G6KMI8_9BACT</name>